<keyword evidence="4" id="KW-0503">Monooxygenase</keyword>
<dbReference type="PANTHER" id="PTHR24286:SF30">
    <property type="entry name" value="3-EPI-6-DEOXOCATHASTERONE 23-MONOOXYGENASE CYP90D1"/>
    <property type="match status" value="1"/>
</dbReference>
<dbReference type="PANTHER" id="PTHR24286">
    <property type="entry name" value="CYTOCHROME P450 26"/>
    <property type="match status" value="1"/>
</dbReference>
<comment type="caution">
    <text evidence="5">The sequence shown here is derived from an EMBL/GenBank/DDBJ whole genome shotgun (WGS) entry which is preliminary data.</text>
</comment>
<dbReference type="Pfam" id="PF00067">
    <property type="entry name" value="p450"/>
    <property type="match status" value="1"/>
</dbReference>
<dbReference type="GO" id="GO:0020037">
    <property type="term" value="F:heme binding"/>
    <property type="evidence" value="ECO:0007669"/>
    <property type="project" value="InterPro"/>
</dbReference>
<dbReference type="Proteomes" id="UP001140949">
    <property type="component" value="Unassembled WGS sequence"/>
</dbReference>
<organism evidence="5 6">
    <name type="scientific">Iris pallida</name>
    <name type="common">Sweet iris</name>
    <dbReference type="NCBI Taxonomy" id="29817"/>
    <lineage>
        <taxon>Eukaryota</taxon>
        <taxon>Viridiplantae</taxon>
        <taxon>Streptophyta</taxon>
        <taxon>Embryophyta</taxon>
        <taxon>Tracheophyta</taxon>
        <taxon>Spermatophyta</taxon>
        <taxon>Magnoliopsida</taxon>
        <taxon>Liliopsida</taxon>
        <taxon>Asparagales</taxon>
        <taxon>Iridaceae</taxon>
        <taxon>Iridoideae</taxon>
        <taxon>Irideae</taxon>
        <taxon>Iris</taxon>
    </lineage>
</organism>
<keyword evidence="1 3" id="KW-0479">Metal-binding</keyword>
<dbReference type="InterPro" id="IPR001128">
    <property type="entry name" value="Cyt_P450"/>
</dbReference>
<dbReference type="Gene3D" id="1.10.630.10">
    <property type="entry name" value="Cytochrome P450"/>
    <property type="match status" value="1"/>
</dbReference>
<dbReference type="GO" id="GO:0005506">
    <property type="term" value="F:iron ion binding"/>
    <property type="evidence" value="ECO:0007669"/>
    <property type="project" value="InterPro"/>
</dbReference>
<keyword evidence="2 3" id="KW-0408">Iron</keyword>
<dbReference type="GO" id="GO:0016125">
    <property type="term" value="P:sterol metabolic process"/>
    <property type="evidence" value="ECO:0007669"/>
    <property type="project" value="TreeGrafter"/>
</dbReference>
<reference evidence="5" key="1">
    <citation type="journal article" date="2023" name="GigaByte">
        <title>Genome assembly of the bearded iris, Iris pallida Lam.</title>
        <authorList>
            <person name="Bruccoleri R.E."/>
            <person name="Oakeley E.J."/>
            <person name="Faust A.M.E."/>
            <person name="Altorfer M."/>
            <person name="Dessus-Babus S."/>
            <person name="Burckhardt D."/>
            <person name="Oertli M."/>
            <person name="Naumann U."/>
            <person name="Petersen F."/>
            <person name="Wong J."/>
        </authorList>
    </citation>
    <scope>NUCLEOTIDE SEQUENCE</scope>
    <source>
        <strain evidence="5">GSM-AAB239-AS_SAM_17_03QT</strain>
    </source>
</reference>
<comment type="similarity">
    <text evidence="4">Belongs to the cytochrome P450 family.</text>
</comment>
<gene>
    <name evidence="5" type="ORF">M6B38_109335</name>
</gene>
<keyword evidence="4" id="KW-0560">Oxidoreductase</keyword>
<evidence type="ECO:0000256" key="1">
    <source>
        <dbReference type="ARBA" id="ARBA00022723"/>
    </source>
</evidence>
<dbReference type="GO" id="GO:0016132">
    <property type="term" value="P:brassinosteroid biosynthetic process"/>
    <property type="evidence" value="ECO:0007669"/>
    <property type="project" value="TreeGrafter"/>
</dbReference>
<evidence type="ECO:0000313" key="6">
    <source>
        <dbReference type="Proteomes" id="UP001140949"/>
    </source>
</evidence>
<accession>A0AAX6EGY7</accession>
<evidence type="ECO:0000256" key="3">
    <source>
        <dbReference type="PIRSR" id="PIRSR602401-1"/>
    </source>
</evidence>
<comment type="cofactor">
    <cofactor evidence="3">
        <name>heme</name>
        <dbReference type="ChEBI" id="CHEBI:30413"/>
    </cofactor>
</comment>
<feature type="binding site" description="axial binding residue" evidence="3">
    <location>
        <position position="199"/>
    </location>
    <ligand>
        <name>heme</name>
        <dbReference type="ChEBI" id="CHEBI:30413"/>
    </ligand>
    <ligandPart>
        <name>Fe</name>
        <dbReference type="ChEBI" id="CHEBI:18248"/>
    </ligandPart>
</feature>
<dbReference type="GO" id="GO:0010268">
    <property type="term" value="P:brassinosteroid homeostasis"/>
    <property type="evidence" value="ECO:0007669"/>
    <property type="project" value="TreeGrafter"/>
</dbReference>
<dbReference type="GO" id="GO:0016709">
    <property type="term" value="F:oxidoreductase activity, acting on paired donors, with incorporation or reduction of molecular oxygen, NAD(P)H as one donor, and incorporation of one atom of oxygen"/>
    <property type="evidence" value="ECO:0007669"/>
    <property type="project" value="TreeGrafter"/>
</dbReference>
<keyword evidence="3 4" id="KW-0349">Heme</keyword>
<dbReference type="PRINTS" id="PR00463">
    <property type="entry name" value="EP450I"/>
</dbReference>
<dbReference type="PROSITE" id="PS00086">
    <property type="entry name" value="CYTOCHROME_P450"/>
    <property type="match status" value="1"/>
</dbReference>
<evidence type="ECO:0000313" key="5">
    <source>
        <dbReference type="EMBL" id="KAJ6803169.1"/>
    </source>
</evidence>
<keyword evidence="6" id="KW-1185">Reference proteome</keyword>
<reference evidence="5" key="2">
    <citation type="submission" date="2023-04" db="EMBL/GenBank/DDBJ databases">
        <authorList>
            <person name="Bruccoleri R.E."/>
            <person name="Oakeley E.J."/>
            <person name="Faust A.-M."/>
            <person name="Dessus-Babus S."/>
            <person name="Altorfer M."/>
            <person name="Burckhardt D."/>
            <person name="Oertli M."/>
            <person name="Naumann U."/>
            <person name="Petersen F."/>
            <person name="Wong J."/>
        </authorList>
    </citation>
    <scope>NUCLEOTIDE SEQUENCE</scope>
    <source>
        <strain evidence="5">GSM-AAB239-AS_SAM_17_03QT</strain>
        <tissue evidence="5">Leaf</tissue>
    </source>
</reference>
<dbReference type="InterPro" id="IPR036396">
    <property type="entry name" value="Cyt_P450_sf"/>
</dbReference>
<evidence type="ECO:0000256" key="2">
    <source>
        <dbReference type="ARBA" id="ARBA00023004"/>
    </source>
</evidence>
<dbReference type="InterPro" id="IPR002401">
    <property type="entry name" value="Cyt_P450_E_grp-I"/>
</dbReference>
<evidence type="ECO:0000256" key="4">
    <source>
        <dbReference type="RuleBase" id="RU000461"/>
    </source>
</evidence>
<dbReference type="InterPro" id="IPR017972">
    <property type="entry name" value="Cyt_P450_CS"/>
</dbReference>
<proteinExistence type="inferred from homology"/>
<name>A0AAX6EGY7_IRIPA</name>
<sequence length="258" mass="29810">MHHYRQAKKRMVKVVKNIIQEKRRKSNDCTTGDVIAVLLNNSSDQLTDDLIADNVIDLMIPGEDSVPVLMMLAVKYLGGCPLALQQLEEENMQARDRKALRGEHLQWTDYMYLPFTQNVITETLRLGNIIFGVMRKAMKDVEINGHFIPKDWCVFTYFRSIHLDDDLYEDPYKFNPWRWKDKDTSSCSFTPFGGGQRLCPGLDLARLQASIFLHYLVTNFTWVANEDCVINFPTVRMKGRMPITVTRKKGNLLTPTDD</sequence>
<dbReference type="EMBL" id="JANAVB010036618">
    <property type="protein sequence ID" value="KAJ6803169.1"/>
    <property type="molecule type" value="Genomic_DNA"/>
</dbReference>
<dbReference type="SUPFAM" id="SSF48264">
    <property type="entry name" value="Cytochrome P450"/>
    <property type="match status" value="1"/>
</dbReference>
<protein>
    <submittedName>
        <fullName evidence="5">Cytochrome P450 90D2-like</fullName>
    </submittedName>
</protein>
<dbReference type="AlphaFoldDB" id="A0AAX6EGY7"/>